<dbReference type="EMBL" id="JARFID010000005">
    <property type="protein sequence ID" value="MDE8693950.1"/>
    <property type="molecule type" value="Genomic_DNA"/>
</dbReference>
<reference evidence="3" key="2">
    <citation type="submission" date="2023-03" db="EMBL/GenBank/DDBJ databases">
        <title>DFI Biobank Strains.</title>
        <authorList>
            <person name="Mostad J."/>
            <person name="Paddock L."/>
            <person name="Medina S."/>
            <person name="Waligurski E."/>
            <person name="Barat B."/>
            <person name="Smith R."/>
            <person name="Burgo V."/>
            <person name="Metcalfe C."/>
            <person name="Woodson C."/>
            <person name="Sundararajan A."/>
            <person name="Ramaswamy R."/>
            <person name="Lin H."/>
            <person name="Pamer E.G."/>
        </authorList>
    </citation>
    <scope>NUCLEOTIDE SEQUENCE</scope>
    <source>
        <strain evidence="3">DFI.9.5</strain>
    </source>
</reference>
<keyword evidence="1" id="KW-1133">Transmembrane helix</keyword>
<dbReference type="eggNOG" id="ENOG5032PPC">
    <property type="taxonomic scope" value="Bacteria"/>
</dbReference>
<gene>
    <name evidence="2" type="ORF">BcellWH2_01363</name>
    <name evidence="3" type="ORF">PZH42_07515</name>
    <name evidence="4" type="ORF">RO785_05460</name>
</gene>
<name>A0A0P0FTR1_9BACE</name>
<evidence type="ECO:0000256" key="1">
    <source>
        <dbReference type="SAM" id="Phobius"/>
    </source>
</evidence>
<dbReference type="EMBL" id="JAVSNH010000001">
    <property type="protein sequence ID" value="MDT4510424.1"/>
    <property type="molecule type" value="Genomic_DNA"/>
</dbReference>
<dbReference type="RefSeq" id="WP_007214867.1">
    <property type="nucleotide sequence ID" value="NZ_CABMLT010000001.1"/>
</dbReference>
<reference evidence="2 5" key="1">
    <citation type="journal article" date="2015" name="Science">
        <title>Genetic determinants of in vivo fitness and diet responsiveness in multiple human gut Bacteroides.</title>
        <authorList>
            <person name="Wu M."/>
            <person name="McNulty N.P."/>
            <person name="Rodionov D.A."/>
            <person name="Khoroshkin M.S."/>
            <person name="Griffin N.W."/>
            <person name="Cheng J."/>
            <person name="Latreille P."/>
            <person name="Kerstetter R.A."/>
            <person name="Terrapon N."/>
            <person name="Henrissat B."/>
            <person name="Osterman A.L."/>
            <person name="Gordon J.I."/>
        </authorList>
    </citation>
    <scope>NUCLEOTIDE SEQUENCE [LARGE SCALE GENOMIC DNA]</scope>
    <source>
        <strain evidence="2 5">WH2</strain>
    </source>
</reference>
<dbReference type="AlphaFoldDB" id="A0A0P0FTR1"/>
<feature type="transmembrane region" description="Helical" evidence="1">
    <location>
        <begin position="12"/>
        <end position="32"/>
    </location>
</feature>
<evidence type="ECO:0000313" key="4">
    <source>
        <dbReference type="EMBL" id="MDT4510424.1"/>
    </source>
</evidence>
<dbReference type="EMBL" id="CP012801">
    <property type="protein sequence ID" value="ALJ58624.1"/>
    <property type="molecule type" value="Genomic_DNA"/>
</dbReference>
<organism evidence="2 5">
    <name type="scientific">Bacteroides cellulosilyticus</name>
    <dbReference type="NCBI Taxonomy" id="246787"/>
    <lineage>
        <taxon>Bacteria</taxon>
        <taxon>Pseudomonadati</taxon>
        <taxon>Bacteroidota</taxon>
        <taxon>Bacteroidia</taxon>
        <taxon>Bacteroidales</taxon>
        <taxon>Bacteroidaceae</taxon>
        <taxon>Bacteroides</taxon>
    </lineage>
</organism>
<evidence type="ECO:0000313" key="2">
    <source>
        <dbReference type="EMBL" id="ALJ58624.1"/>
    </source>
</evidence>
<evidence type="ECO:0000313" key="3">
    <source>
        <dbReference type="EMBL" id="MDE8693950.1"/>
    </source>
</evidence>
<evidence type="ECO:0000313" key="5">
    <source>
        <dbReference type="Proteomes" id="UP000061809"/>
    </source>
</evidence>
<dbReference type="Proteomes" id="UP001221924">
    <property type="component" value="Unassembled WGS sequence"/>
</dbReference>
<proteinExistence type="predicted"/>
<dbReference type="Proteomes" id="UP001266995">
    <property type="component" value="Unassembled WGS sequence"/>
</dbReference>
<keyword evidence="1" id="KW-0812">Transmembrane</keyword>
<accession>A0A0P0FTR1</accession>
<reference evidence="4" key="3">
    <citation type="submission" date="2023-08" db="EMBL/GenBank/DDBJ databases">
        <title>Reintroducing virulent viruses to syntetic microbiomes.</title>
        <authorList>
            <person name="Wilde J."/>
            <person name="Boyes R."/>
            <person name="Robinson A.V."/>
            <person name="Daisley B.A."/>
            <person name="Allen-Vercoe E."/>
        </authorList>
    </citation>
    <scope>NUCLEOTIDE SEQUENCE</scope>
    <source>
        <strain evidence="4">225I_12FAA</strain>
    </source>
</reference>
<keyword evidence="1" id="KW-0472">Membrane</keyword>
<protein>
    <submittedName>
        <fullName evidence="2">Uncharacterized protein</fullName>
    </submittedName>
</protein>
<dbReference type="KEGG" id="bcel:BcellWH2_01363"/>
<dbReference type="GeneID" id="60594843"/>
<dbReference type="Proteomes" id="UP000061809">
    <property type="component" value="Chromosome"/>
</dbReference>
<sequence>MDVLEPKYYAAIGMVMTLIAVIFLFLMGSALVHSTKSFWQGYSTELSCDTDLDID</sequence>
<dbReference type="PATRIC" id="fig|246787.4.peg.1404"/>